<feature type="compositionally biased region" description="Low complexity" evidence="11">
    <location>
        <begin position="310"/>
        <end position="333"/>
    </location>
</feature>
<protein>
    <recommendedName>
        <fullName evidence="3">histone deacetylase</fullName>
        <ecNumber evidence="3">3.5.1.98</ecNumber>
    </recommendedName>
</protein>
<evidence type="ECO:0000256" key="1">
    <source>
        <dbReference type="ARBA" id="ARBA00004123"/>
    </source>
</evidence>
<evidence type="ECO:0000256" key="10">
    <source>
        <dbReference type="ARBA" id="ARBA00048287"/>
    </source>
</evidence>
<evidence type="ECO:0000256" key="5">
    <source>
        <dbReference type="ARBA" id="ARBA00022801"/>
    </source>
</evidence>
<feature type="compositionally biased region" description="Basic and acidic residues" evidence="11">
    <location>
        <begin position="279"/>
        <end position="294"/>
    </location>
</feature>
<dbReference type="GO" id="GO:0005634">
    <property type="term" value="C:nucleus"/>
    <property type="evidence" value="ECO:0007669"/>
    <property type="project" value="UniProtKB-SubCell"/>
</dbReference>
<keyword evidence="5" id="KW-0378">Hydrolase</keyword>
<sequence length="629" mass="70311">MLQTIYEGESSFSTTDGHVGAQPLPNHSRMHNVNSSVEIKSDVPLVVEPVSPLDLRTDLRMLGPGSDPGLWERQLQQELLLIQKQQQIQKQLLISEFQKQHEKLTRQHQAQLQEHLKLQQELHVMKQQQELAAKELRLEQLQQQNQQHQHNQQEKEQERHRRELHISSLSLRAKERSRESLTGAVASTEVKQKLQEFLLSKSAKDPASNGGTHSFIHHPKLWYRSSHHTSLDQSSPPLGGMSPTCHYTLPSPVDGKDDFPLRKTASEPNLKVRSRLKQKVAERRSSPMLKRKDGNLMTPYKKRALELMDSTPTKSAPGSGPSSPIGASSALGAENGPSSLPTTTKTERWPSQPRLFRPESSVSVLSLYTSPSLPNISFGLPTASSPISAAVGLKDRSIESKHGLPGHLLGPVPLQNGLESKVSPSHQALLQHLLQKEQMRQQKMLSTGAGSLPSHPPSPLAMKDRASSSRPKLPKHRPLNRTQSAPLPQNTLAQLVIQQQHQHFLEKQKQYQQQVHINKLLSKSIEQLRQPSTHLQESEEEQEELPHQELPERMQEDRLPPGGVIRKHTLGSCSSSSSSGGSSVELPDTHYGVIKVKEEPPDSEDEGLEVARSTYLHQVKGRLVIRAMI</sequence>
<evidence type="ECO:0000256" key="6">
    <source>
        <dbReference type="ARBA" id="ARBA00022853"/>
    </source>
</evidence>
<evidence type="ECO:0000256" key="3">
    <source>
        <dbReference type="ARBA" id="ARBA00012111"/>
    </source>
</evidence>
<keyword evidence="8" id="KW-0804">Transcription</keyword>
<dbReference type="PANTHER" id="PTHR45364">
    <property type="entry name" value="HISTONE DEACETYLASE 9-RELATED"/>
    <property type="match status" value="1"/>
</dbReference>
<keyword evidence="7" id="KW-0805">Transcription regulation</keyword>
<feature type="region of interest" description="Disordered" evidence="11">
    <location>
        <begin position="529"/>
        <end position="607"/>
    </location>
</feature>
<evidence type="ECO:0000313" key="13">
    <source>
        <dbReference type="Ensembl" id="ENSHCOP00000023542.1"/>
    </source>
</evidence>
<reference evidence="13" key="1">
    <citation type="submission" date="2025-08" db="UniProtKB">
        <authorList>
            <consortium name="Ensembl"/>
        </authorList>
    </citation>
    <scope>IDENTIFICATION</scope>
</reference>
<feature type="compositionally biased region" description="Low complexity" evidence="11">
    <location>
        <begin position="571"/>
        <end position="583"/>
    </location>
</feature>
<dbReference type="OrthoDB" id="5232919at2759"/>
<feature type="region of interest" description="Disordered" evidence="11">
    <location>
        <begin position="439"/>
        <end position="485"/>
    </location>
</feature>
<dbReference type="RefSeq" id="XP_019728438.1">
    <property type="nucleotide sequence ID" value="XM_019872879.1"/>
</dbReference>
<reference evidence="13" key="2">
    <citation type="submission" date="2025-09" db="UniProtKB">
        <authorList>
            <consortium name="Ensembl"/>
        </authorList>
    </citation>
    <scope>IDENTIFICATION</scope>
</reference>
<comment type="similarity">
    <text evidence="2">Belongs to the histone deacetylase family. HD type 2 subfamily.</text>
</comment>
<dbReference type="InterPro" id="IPR024643">
    <property type="entry name" value="Hist_deacetylase_Gln_rich_N"/>
</dbReference>
<evidence type="ECO:0000256" key="8">
    <source>
        <dbReference type="ARBA" id="ARBA00023163"/>
    </source>
</evidence>
<evidence type="ECO:0000256" key="7">
    <source>
        <dbReference type="ARBA" id="ARBA00023015"/>
    </source>
</evidence>
<organism evidence="13 14">
    <name type="scientific">Hippocampus comes</name>
    <name type="common">Tiger tail seahorse</name>
    <dbReference type="NCBI Taxonomy" id="109280"/>
    <lineage>
        <taxon>Eukaryota</taxon>
        <taxon>Metazoa</taxon>
        <taxon>Chordata</taxon>
        <taxon>Craniata</taxon>
        <taxon>Vertebrata</taxon>
        <taxon>Euteleostomi</taxon>
        <taxon>Actinopterygii</taxon>
        <taxon>Neopterygii</taxon>
        <taxon>Teleostei</taxon>
        <taxon>Neoteleostei</taxon>
        <taxon>Acanthomorphata</taxon>
        <taxon>Syngnathiaria</taxon>
        <taxon>Syngnathiformes</taxon>
        <taxon>Syngnathoidei</taxon>
        <taxon>Syngnathidae</taxon>
        <taxon>Hippocampus</taxon>
    </lineage>
</organism>
<dbReference type="AlphaFoldDB" id="A0A3Q2YX74"/>
<dbReference type="Ensembl" id="ENSHCOT00000015888.1">
    <property type="protein sequence ID" value="ENSHCOP00000023542.1"/>
    <property type="gene ID" value="ENSHCOG00000012189.1"/>
</dbReference>
<keyword evidence="14" id="KW-1185">Reference proteome</keyword>
<dbReference type="CTD" id="393789"/>
<feature type="compositionally biased region" description="Basic and acidic residues" evidence="11">
    <location>
        <begin position="254"/>
        <end position="265"/>
    </location>
</feature>
<keyword evidence="6" id="KW-0156">Chromatin regulator</keyword>
<feature type="region of interest" description="Disordered" evidence="11">
    <location>
        <begin position="142"/>
        <end position="168"/>
    </location>
</feature>
<dbReference type="EC" id="3.5.1.98" evidence="3"/>
<dbReference type="GeneTree" id="ENSGT00940000166341"/>
<dbReference type="Pfam" id="PF12203">
    <property type="entry name" value="HDAC4_Gln"/>
    <property type="match status" value="1"/>
</dbReference>
<keyword evidence="4" id="KW-0678">Repressor</keyword>
<keyword evidence="9" id="KW-0539">Nucleus</keyword>
<accession>A0A3Q2YX74</accession>
<name>A0A3Q2YX74_HIPCM</name>
<dbReference type="PANTHER" id="PTHR45364:SF11">
    <property type="entry name" value="HISTONE DEACETYLASE 9"/>
    <property type="match status" value="1"/>
</dbReference>
<comment type="catalytic activity">
    <reaction evidence="10">
        <text>N(6)-acetyl-L-lysyl-[histone] + H2O = L-lysyl-[histone] + acetate</text>
        <dbReference type="Rhea" id="RHEA:58196"/>
        <dbReference type="Rhea" id="RHEA-COMP:9845"/>
        <dbReference type="Rhea" id="RHEA-COMP:11338"/>
        <dbReference type="ChEBI" id="CHEBI:15377"/>
        <dbReference type="ChEBI" id="CHEBI:29969"/>
        <dbReference type="ChEBI" id="CHEBI:30089"/>
        <dbReference type="ChEBI" id="CHEBI:61930"/>
        <dbReference type="EC" id="3.5.1.98"/>
    </reaction>
</comment>
<evidence type="ECO:0000256" key="4">
    <source>
        <dbReference type="ARBA" id="ARBA00022491"/>
    </source>
</evidence>
<dbReference type="KEGG" id="hcq:109517616"/>
<comment type="subcellular location">
    <subcellularLocation>
        <location evidence="1">Nucleus</location>
    </subcellularLocation>
</comment>
<feature type="domain" description="Histone deacetylase glutamine rich N-terminal" evidence="12">
    <location>
        <begin position="67"/>
        <end position="165"/>
    </location>
</feature>
<dbReference type="Proteomes" id="UP000264820">
    <property type="component" value="Unplaced"/>
</dbReference>
<feature type="compositionally biased region" description="Basic and acidic residues" evidence="11">
    <location>
        <begin position="544"/>
        <end position="559"/>
    </location>
</feature>
<dbReference type="GeneID" id="109517616"/>
<feature type="region of interest" description="Disordered" evidence="11">
    <location>
        <begin position="227"/>
        <end position="298"/>
    </location>
</feature>
<evidence type="ECO:0000256" key="9">
    <source>
        <dbReference type="ARBA" id="ARBA00023242"/>
    </source>
</evidence>
<proteinExistence type="inferred from homology"/>
<evidence type="ECO:0000313" key="14">
    <source>
        <dbReference type="Proteomes" id="UP000264820"/>
    </source>
</evidence>
<dbReference type="OMA" id="PDGHYGV"/>
<evidence type="ECO:0000256" key="11">
    <source>
        <dbReference type="SAM" id="MobiDB-lite"/>
    </source>
</evidence>
<dbReference type="Gene3D" id="6.10.250.1550">
    <property type="match status" value="1"/>
</dbReference>
<feature type="region of interest" description="Disordered" evidence="11">
    <location>
        <begin position="1"/>
        <end position="25"/>
    </location>
</feature>
<dbReference type="STRING" id="109280.ENSHCOP00000023542"/>
<dbReference type="GO" id="GO:0141221">
    <property type="term" value="F:histone deacetylase activity, hydrolytic mechanism"/>
    <property type="evidence" value="ECO:0007669"/>
    <property type="project" value="UniProtKB-EC"/>
</dbReference>
<feature type="region of interest" description="Disordered" evidence="11">
    <location>
        <begin position="310"/>
        <end position="354"/>
    </location>
</feature>
<evidence type="ECO:0000256" key="2">
    <source>
        <dbReference type="ARBA" id="ARBA00007738"/>
    </source>
</evidence>
<feature type="compositionally biased region" description="Basic and acidic residues" evidence="11">
    <location>
        <begin position="151"/>
        <end position="165"/>
    </location>
</feature>
<evidence type="ECO:0000259" key="12">
    <source>
        <dbReference type="Pfam" id="PF12203"/>
    </source>
</evidence>